<evidence type="ECO:0000256" key="2">
    <source>
        <dbReference type="SAM" id="MobiDB-lite"/>
    </source>
</evidence>
<dbReference type="HOGENOM" id="CLU_466743_0_0_7"/>
<organism evidence="4 5">
    <name type="scientific">Halobacteriovorax marinus (strain ATCC BAA-682 / DSM 15412 / SJ)</name>
    <name type="common">Bacteriovorax marinus</name>
    <dbReference type="NCBI Taxonomy" id="862908"/>
    <lineage>
        <taxon>Bacteria</taxon>
        <taxon>Pseudomonadati</taxon>
        <taxon>Bdellovibrionota</taxon>
        <taxon>Bacteriovoracia</taxon>
        <taxon>Bacteriovoracales</taxon>
        <taxon>Halobacteriovoraceae</taxon>
        <taxon>Halobacteriovorax</taxon>
    </lineage>
</organism>
<protein>
    <submittedName>
        <fullName evidence="4">Exported protein</fullName>
    </submittedName>
</protein>
<dbReference type="AlphaFoldDB" id="E1X0B5"/>
<dbReference type="KEGG" id="bmx:BMS_1485"/>
<feature type="region of interest" description="Disordered" evidence="2">
    <location>
        <begin position="516"/>
        <end position="535"/>
    </location>
</feature>
<accession>E1X0B5</accession>
<feature type="signal peptide" evidence="3">
    <location>
        <begin position="1"/>
        <end position="25"/>
    </location>
</feature>
<sequence>MKTKKVILTIFGLGIFLMSNSLVLANECSDGLIWNETIKDCLNAEDDNRVNEKQRMCDSKAEGAAKDECNQMVQSFDKDPANYVSTTKVDTSKKEKSLKKISTAKSAVSAGIAAYKLFEAYNAAKSAKDVFSNMCMSGMLSIATGVMSFMNDKNMDKQVKQTLKQAKDKLKRLLDENKRTKGTSYEMQIKLMQAYKEMLDAGAQAAGIREDGYKQEVTMYSISLGIAAIEIAIYSIPPVAAAAADKIKCASWVAGSAAISLVLGNQMKKAASNAKSKYESESEKLGKILKKYMDFFNKKHIDQMSLATKMAVNGSAGAPINAKNNNEATNFNNKNLTEAEKNMCEAAPSTECCNDSGKKCPTFNVSISNPTIAGVMEKAGIDGILDRGDQRLKSGIGTDDGTSKALDRDLKRSRAFKQRILKQLADQGKLTSAQAELFDEKKQMKAFLKKQFGNENVRLGSSFNDNMALPDSDRISKLIGEGDIPKELKEEKKKSSSSFNSLAALSKINNSLGDLDLEDEDDASSSSLNGSDDLAMNAGLDADEEYVYDREQIVEKPEVSIFQVISNRYNVLRINKRFGQRASK</sequence>
<dbReference type="EMBL" id="FQ312005">
    <property type="protein sequence ID" value="CBW26343.1"/>
    <property type="molecule type" value="Genomic_DNA"/>
</dbReference>
<dbReference type="RefSeq" id="WP_014244126.1">
    <property type="nucleotide sequence ID" value="NC_016620.1"/>
</dbReference>
<evidence type="ECO:0000313" key="5">
    <source>
        <dbReference type="Proteomes" id="UP000008963"/>
    </source>
</evidence>
<dbReference type="PATRIC" id="fig|862908.3.peg.1414"/>
<evidence type="ECO:0000256" key="3">
    <source>
        <dbReference type="SAM" id="SignalP"/>
    </source>
</evidence>
<keyword evidence="1" id="KW-0175">Coiled coil</keyword>
<keyword evidence="3" id="KW-0732">Signal</keyword>
<dbReference type="Proteomes" id="UP000008963">
    <property type="component" value="Chromosome"/>
</dbReference>
<name>E1X0B5_HALMS</name>
<feature type="coiled-coil region" evidence="1">
    <location>
        <begin position="156"/>
        <end position="183"/>
    </location>
</feature>
<keyword evidence="5" id="KW-1185">Reference proteome</keyword>
<feature type="chain" id="PRO_5003154315" evidence="3">
    <location>
        <begin position="26"/>
        <end position="584"/>
    </location>
</feature>
<evidence type="ECO:0000313" key="4">
    <source>
        <dbReference type="EMBL" id="CBW26343.1"/>
    </source>
</evidence>
<gene>
    <name evidence="4" type="ordered locus">BMS_1485</name>
</gene>
<dbReference type="OrthoDB" id="10006640at2"/>
<reference evidence="5" key="1">
    <citation type="journal article" date="2013" name="ISME J.">
        <title>A small predatory core genome in the divergent marine Bacteriovorax marinus SJ and the terrestrial Bdellovibrio bacteriovorus.</title>
        <authorList>
            <person name="Crossman L.C."/>
            <person name="Chen H."/>
            <person name="Cerdeno-Tarraga A.M."/>
            <person name="Brooks K."/>
            <person name="Quail M.A."/>
            <person name="Pineiro S.A."/>
            <person name="Hobley L."/>
            <person name="Sockett R.E."/>
            <person name="Bentley S.D."/>
            <person name="Parkhill J."/>
            <person name="Williams H.N."/>
            <person name="Stine O.C."/>
        </authorList>
    </citation>
    <scope>NUCLEOTIDE SEQUENCE [LARGE SCALE GENOMIC DNA]</scope>
    <source>
        <strain evidence="5">ATCC BAA-682 / DSM 15412 / SJ</strain>
    </source>
</reference>
<evidence type="ECO:0000256" key="1">
    <source>
        <dbReference type="SAM" id="Coils"/>
    </source>
</evidence>
<proteinExistence type="predicted"/>